<evidence type="ECO:0000259" key="1">
    <source>
        <dbReference type="Pfam" id="PF03404"/>
    </source>
</evidence>
<dbReference type="Pfam" id="PF03404">
    <property type="entry name" value="Mo-co_dimer"/>
    <property type="match status" value="1"/>
</dbReference>
<dbReference type="PANTHER" id="PTHR19372:SF7">
    <property type="entry name" value="SULFITE OXIDASE, MITOCHONDRIAL"/>
    <property type="match status" value="1"/>
</dbReference>
<evidence type="ECO:0000313" key="2">
    <source>
        <dbReference type="EMBL" id="SMC79145.1"/>
    </source>
</evidence>
<dbReference type="RefSeq" id="WP_210190501.1">
    <property type="nucleotide sequence ID" value="NZ_FWXR01000008.1"/>
</dbReference>
<gene>
    <name evidence="2" type="ORF">SAMN06297251_10898</name>
</gene>
<dbReference type="InterPro" id="IPR014756">
    <property type="entry name" value="Ig_E-set"/>
</dbReference>
<dbReference type="AlphaFoldDB" id="A0A1W2C1N0"/>
<organism evidence="2 3">
    <name type="scientific">Fulvimarina manganoxydans</name>
    <dbReference type="NCBI Taxonomy" id="937218"/>
    <lineage>
        <taxon>Bacteria</taxon>
        <taxon>Pseudomonadati</taxon>
        <taxon>Pseudomonadota</taxon>
        <taxon>Alphaproteobacteria</taxon>
        <taxon>Hyphomicrobiales</taxon>
        <taxon>Aurantimonadaceae</taxon>
        <taxon>Fulvimarina</taxon>
    </lineage>
</organism>
<dbReference type="SUPFAM" id="SSF81296">
    <property type="entry name" value="E set domains"/>
    <property type="match status" value="1"/>
</dbReference>
<accession>A0A1W2C1N0</accession>
<dbReference type="InterPro" id="IPR005066">
    <property type="entry name" value="MoCF_OxRdtse_dimer"/>
</dbReference>
<dbReference type="STRING" id="937218.SAMN06297251_10898"/>
<protein>
    <submittedName>
        <fullName evidence="2">Mo-co oxidoreductase dimerisation domain-containing protein</fullName>
    </submittedName>
</protein>
<name>A0A1W2C1N0_9HYPH</name>
<dbReference type="GO" id="GO:0020037">
    <property type="term" value="F:heme binding"/>
    <property type="evidence" value="ECO:0007669"/>
    <property type="project" value="TreeGrafter"/>
</dbReference>
<feature type="domain" description="Moybdenum cofactor oxidoreductase dimerisation" evidence="1">
    <location>
        <begin position="1"/>
        <end position="114"/>
    </location>
</feature>
<dbReference type="Proteomes" id="UP000192656">
    <property type="component" value="Unassembled WGS sequence"/>
</dbReference>
<dbReference type="GO" id="GO:0008482">
    <property type="term" value="F:sulfite oxidase activity"/>
    <property type="evidence" value="ECO:0007669"/>
    <property type="project" value="TreeGrafter"/>
</dbReference>
<dbReference type="GO" id="GO:0030151">
    <property type="term" value="F:molybdenum ion binding"/>
    <property type="evidence" value="ECO:0007669"/>
    <property type="project" value="InterPro"/>
</dbReference>
<reference evidence="2 3" key="1">
    <citation type="submission" date="2017-04" db="EMBL/GenBank/DDBJ databases">
        <authorList>
            <person name="Afonso C.L."/>
            <person name="Miller P.J."/>
            <person name="Scott M.A."/>
            <person name="Spackman E."/>
            <person name="Goraichik I."/>
            <person name="Dimitrov K.M."/>
            <person name="Suarez D.L."/>
            <person name="Swayne D.E."/>
        </authorList>
    </citation>
    <scope>NUCLEOTIDE SEQUENCE [LARGE SCALE GENOMIC DNA]</scope>
    <source>
        <strain evidence="2 3">CGMCC 1.10972</strain>
    </source>
</reference>
<dbReference type="GO" id="GO:0043546">
    <property type="term" value="F:molybdopterin cofactor binding"/>
    <property type="evidence" value="ECO:0007669"/>
    <property type="project" value="TreeGrafter"/>
</dbReference>
<dbReference type="EMBL" id="FWXR01000008">
    <property type="protein sequence ID" value="SMC79145.1"/>
    <property type="molecule type" value="Genomic_DNA"/>
</dbReference>
<sequence>MPVNSAIWIPSDGASLPAGPILIAGYAIAYGRAVARGDVLSDGGKTWRSAEIDETGTPRTWVQWSAEFELEAGKHQLVVRAVDDAGQGQSDSTEGIWNFAGYLCTSWHRIHVTVA</sequence>
<dbReference type="GO" id="GO:0006790">
    <property type="term" value="P:sulfur compound metabolic process"/>
    <property type="evidence" value="ECO:0007669"/>
    <property type="project" value="TreeGrafter"/>
</dbReference>
<dbReference type="Gene3D" id="2.60.40.650">
    <property type="match status" value="1"/>
</dbReference>
<proteinExistence type="predicted"/>
<evidence type="ECO:0000313" key="3">
    <source>
        <dbReference type="Proteomes" id="UP000192656"/>
    </source>
</evidence>
<keyword evidence="3" id="KW-1185">Reference proteome</keyword>
<dbReference type="PANTHER" id="PTHR19372">
    <property type="entry name" value="SULFITE REDUCTASE"/>
    <property type="match status" value="1"/>
</dbReference>